<dbReference type="InterPro" id="IPR034660">
    <property type="entry name" value="DinB/YfiT-like"/>
</dbReference>
<comment type="caution">
    <text evidence="1">The sequence shown here is derived from an EMBL/GenBank/DDBJ whole genome shotgun (WGS) entry which is preliminary data.</text>
</comment>
<accession>A0ABS3RPQ9</accession>
<proteinExistence type="predicted"/>
<dbReference type="SUPFAM" id="SSF109854">
    <property type="entry name" value="DinB/YfiT-like putative metalloenzymes"/>
    <property type="match status" value="1"/>
</dbReference>
<name>A0ABS3RPQ9_9ACTN</name>
<dbReference type="Gene3D" id="1.20.120.450">
    <property type="entry name" value="dinb family like domain"/>
    <property type="match status" value="1"/>
</dbReference>
<dbReference type="Pfam" id="PF04978">
    <property type="entry name" value="MST"/>
    <property type="match status" value="1"/>
</dbReference>
<protein>
    <submittedName>
        <fullName evidence="1">DUF664 domain-containing protein</fullName>
    </submittedName>
</protein>
<dbReference type="RefSeq" id="WP_208240950.1">
    <property type="nucleotide sequence ID" value="NZ_JAGEPF010000008.1"/>
</dbReference>
<evidence type="ECO:0000313" key="1">
    <source>
        <dbReference type="EMBL" id="MBO2458737.1"/>
    </source>
</evidence>
<sequence length="167" mass="18670">MAVVVDTEMSVLLRYLQAQRKHVLGVLEGLDDQALRRAVLPSGWSCLGMVQHLTLAAERMWFRAVVAGDSEAIDQVSSMASSWQVDPEVPATEILDRYRHEASLSDAVIAASSTDADLLWWPFPEGEWRLHNVREVLLHVITDTACHAGQLDAVRELIDGRQWLVNT</sequence>
<organism evidence="1 2">
    <name type="scientific">Actinomadura violacea</name>
    <dbReference type="NCBI Taxonomy" id="2819934"/>
    <lineage>
        <taxon>Bacteria</taxon>
        <taxon>Bacillati</taxon>
        <taxon>Actinomycetota</taxon>
        <taxon>Actinomycetes</taxon>
        <taxon>Streptosporangiales</taxon>
        <taxon>Thermomonosporaceae</taxon>
        <taxon>Actinomadura</taxon>
    </lineage>
</organism>
<gene>
    <name evidence="1" type="ORF">J4709_14255</name>
</gene>
<keyword evidence="2" id="KW-1185">Reference proteome</keyword>
<evidence type="ECO:0000313" key="2">
    <source>
        <dbReference type="Proteomes" id="UP000680206"/>
    </source>
</evidence>
<dbReference type="Proteomes" id="UP000680206">
    <property type="component" value="Unassembled WGS sequence"/>
</dbReference>
<dbReference type="EMBL" id="JAGEPF010000008">
    <property type="protein sequence ID" value="MBO2458737.1"/>
    <property type="molecule type" value="Genomic_DNA"/>
</dbReference>
<dbReference type="InterPro" id="IPR007061">
    <property type="entry name" value="MST-like"/>
</dbReference>
<reference evidence="1 2" key="1">
    <citation type="submission" date="2021-03" db="EMBL/GenBank/DDBJ databases">
        <title>Actinomadura violae sp. nov., isolated from lichen in Thailand.</title>
        <authorList>
            <person name="Kanchanasin P."/>
            <person name="Saeng-In P."/>
            <person name="Phongsopitanun W."/>
            <person name="Yuki M."/>
            <person name="Kudo T."/>
            <person name="Ohkuma M."/>
            <person name="Tanasupawat S."/>
        </authorList>
    </citation>
    <scope>NUCLEOTIDE SEQUENCE [LARGE SCALE GENOMIC DNA]</scope>
    <source>
        <strain evidence="1 2">LCR2-06</strain>
    </source>
</reference>